<dbReference type="KEGG" id="lvi:G7068_08145"/>
<feature type="transmembrane region" description="Helical" evidence="1">
    <location>
        <begin position="34"/>
        <end position="56"/>
    </location>
</feature>
<feature type="transmembrane region" description="Helical" evidence="1">
    <location>
        <begin position="131"/>
        <end position="150"/>
    </location>
</feature>
<sequence length="460" mass="49647">MLGAFALIAAAIAIPALTGWNVHVRSFPPLHAEWTPRVGLGLPAAVLLGALVIWRGQRVAKQLTWRRLQIVVFVVALGWLLSLALVDGWNGIGTILNHRYEYLGTAREVTDFGATLNEYVARIPFQHENNWPVHIAGHPPGALLFFYVLVRLGLGSGLAAGLVVTVLGATIPVAVLGTVRLLGAEDFARKAAPLLVFSPAAIWIAVSGDGMFSAFAAWGAYALARSATARSRQTKVGIRRPWVRMVVWAAVAGLLFGYCVMLSYGLLLLGVLAVTVLVVARSWWPLPVAAVFGLGVVGVFAANGFAWWEAFPVVHQRYWDGIASRRPPEYWMWGNLAAFAMSAGPAIGASLMGVVSGGIATFRKRPRFAPLSATLQGEAGRKSAGTSMRVVLLLAAAGWMMIALADVSNMSRAEVERIWLPFAPWVLLGATVFSERTLRWLLVVQVVFAILLQSLLQTGW</sequence>
<feature type="transmembrane region" description="Helical" evidence="1">
    <location>
        <begin position="157"/>
        <end position="180"/>
    </location>
</feature>
<feature type="transmembrane region" description="Helical" evidence="1">
    <location>
        <begin position="390"/>
        <end position="411"/>
    </location>
</feature>
<keyword evidence="3" id="KW-1185">Reference proteome</keyword>
<feature type="transmembrane region" description="Helical" evidence="1">
    <location>
        <begin position="417"/>
        <end position="433"/>
    </location>
</feature>
<keyword evidence="1" id="KW-1133">Transmembrane helix</keyword>
<evidence type="ECO:0008006" key="4">
    <source>
        <dbReference type="Google" id="ProtNLM"/>
    </source>
</evidence>
<keyword evidence="1" id="KW-0812">Transmembrane</keyword>
<dbReference type="AlphaFoldDB" id="A0A6G7XK76"/>
<protein>
    <recommendedName>
        <fullName evidence="4">Glycosyltransferase RgtA/B/C/D-like domain-containing protein</fullName>
    </recommendedName>
</protein>
<name>A0A6G7XK76_9MICO</name>
<feature type="transmembrane region" description="Helical" evidence="1">
    <location>
        <begin position="200"/>
        <end position="221"/>
    </location>
</feature>
<feature type="transmembrane region" description="Helical" evidence="1">
    <location>
        <begin position="68"/>
        <end position="86"/>
    </location>
</feature>
<evidence type="ECO:0000313" key="2">
    <source>
        <dbReference type="EMBL" id="QIK64778.1"/>
    </source>
</evidence>
<feature type="transmembrane region" description="Helical" evidence="1">
    <location>
        <begin position="242"/>
        <end position="258"/>
    </location>
</feature>
<feature type="transmembrane region" description="Helical" evidence="1">
    <location>
        <begin position="291"/>
        <end position="310"/>
    </location>
</feature>
<feature type="transmembrane region" description="Helical" evidence="1">
    <location>
        <begin position="440"/>
        <end position="456"/>
    </location>
</feature>
<reference evidence="2 3" key="1">
    <citation type="submission" date="2020-03" db="EMBL/GenBank/DDBJ databases">
        <title>Leucobacter sp. nov., isolated from beetles.</title>
        <authorList>
            <person name="Hyun D.-W."/>
            <person name="Bae J.-W."/>
        </authorList>
    </citation>
    <scope>NUCLEOTIDE SEQUENCE [LARGE SCALE GENOMIC DNA]</scope>
    <source>
        <strain evidence="2 3">HDW9C</strain>
    </source>
</reference>
<proteinExistence type="predicted"/>
<gene>
    <name evidence="2" type="ORF">G7068_08145</name>
</gene>
<dbReference type="Proteomes" id="UP000502677">
    <property type="component" value="Chromosome"/>
</dbReference>
<organism evidence="2 3">
    <name type="scientific">Leucobacter viscericola</name>
    <dbReference type="NCBI Taxonomy" id="2714935"/>
    <lineage>
        <taxon>Bacteria</taxon>
        <taxon>Bacillati</taxon>
        <taxon>Actinomycetota</taxon>
        <taxon>Actinomycetes</taxon>
        <taxon>Micrococcales</taxon>
        <taxon>Microbacteriaceae</taxon>
        <taxon>Leucobacter</taxon>
    </lineage>
</organism>
<dbReference type="EMBL" id="CP049863">
    <property type="protein sequence ID" value="QIK64778.1"/>
    <property type="molecule type" value="Genomic_DNA"/>
</dbReference>
<evidence type="ECO:0000313" key="3">
    <source>
        <dbReference type="Proteomes" id="UP000502677"/>
    </source>
</evidence>
<feature type="transmembrane region" description="Helical" evidence="1">
    <location>
        <begin position="330"/>
        <end position="355"/>
    </location>
</feature>
<accession>A0A6G7XK76</accession>
<keyword evidence="1" id="KW-0472">Membrane</keyword>
<evidence type="ECO:0000256" key="1">
    <source>
        <dbReference type="SAM" id="Phobius"/>
    </source>
</evidence>
<feature type="transmembrane region" description="Helical" evidence="1">
    <location>
        <begin position="264"/>
        <end position="284"/>
    </location>
</feature>